<evidence type="ECO:0000313" key="1">
    <source>
        <dbReference type="EMBL" id="RUM06814.1"/>
    </source>
</evidence>
<gene>
    <name evidence="1" type="ORF">EFR84_11495</name>
</gene>
<comment type="caution">
    <text evidence="1">The sequence shown here is derived from an EMBL/GenBank/DDBJ whole genome shotgun (WGS) entry which is preliminary data.</text>
</comment>
<dbReference type="EMBL" id="RJTJ01000008">
    <property type="protein sequence ID" value="RUM06814.1"/>
    <property type="molecule type" value="Genomic_DNA"/>
</dbReference>
<dbReference type="RefSeq" id="WP_126908987.1">
    <property type="nucleotide sequence ID" value="NZ_ML133755.1"/>
</dbReference>
<reference evidence="1 2" key="1">
    <citation type="submission" date="2018-11" db="EMBL/GenBank/DDBJ databases">
        <title>Rhizobium chutanense sp. nov., isolated from root nodules of Phaseolus vulgaris in China.</title>
        <authorList>
            <person name="Huo Y."/>
        </authorList>
    </citation>
    <scope>NUCLEOTIDE SEQUENCE [LARGE SCALE GENOMIC DNA]</scope>
    <source>
        <strain evidence="1 2">C16</strain>
    </source>
</reference>
<dbReference type="OrthoDB" id="8398988at2"/>
<organism evidence="1 2">
    <name type="scientific">Rhizobium chutanense</name>
    <dbReference type="NCBI Taxonomy" id="2035448"/>
    <lineage>
        <taxon>Bacteria</taxon>
        <taxon>Pseudomonadati</taxon>
        <taxon>Pseudomonadota</taxon>
        <taxon>Alphaproteobacteria</taxon>
        <taxon>Hyphomicrobiales</taxon>
        <taxon>Rhizobiaceae</taxon>
        <taxon>Rhizobium/Agrobacterium group</taxon>
        <taxon>Rhizobium</taxon>
    </lineage>
</organism>
<accession>A0A3S0QHR4</accession>
<name>A0A3S0QHR4_9HYPH</name>
<dbReference type="Proteomes" id="UP000278081">
    <property type="component" value="Unassembled WGS sequence"/>
</dbReference>
<evidence type="ECO:0000313" key="2">
    <source>
        <dbReference type="Proteomes" id="UP000278081"/>
    </source>
</evidence>
<protein>
    <submittedName>
        <fullName evidence="1">Uncharacterized protein</fullName>
    </submittedName>
</protein>
<proteinExistence type="predicted"/>
<dbReference type="AlphaFoldDB" id="A0A3S0QHR4"/>
<sequence>MLSPEQIIADLDAALLASGEDVTLRRKLSSGSVDVPCRARVRGVNAQKVVGSIAVSDLSVVISPTEILADGWPGGDPPAPGAPDPRLPRINDFMVVKGRERQVKFSDPIYVGGKWVRCNLVVAG</sequence>